<protein>
    <recommendedName>
        <fullName evidence="2">YCII-related domain-containing protein</fullName>
    </recommendedName>
</protein>
<dbReference type="SUPFAM" id="SSF54909">
    <property type="entry name" value="Dimeric alpha+beta barrel"/>
    <property type="match status" value="1"/>
</dbReference>
<evidence type="ECO:0000313" key="4">
    <source>
        <dbReference type="Proteomes" id="UP000247892"/>
    </source>
</evidence>
<dbReference type="PANTHER" id="PTHR35174">
    <property type="entry name" value="BLL7171 PROTEIN-RELATED"/>
    <property type="match status" value="1"/>
</dbReference>
<evidence type="ECO:0000259" key="2">
    <source>
        <dbReference type="Pfam" id="PF03795"/>
    </source>
</evidence>
<proteinExistence type="inferred from homology"/>
<dbReference type="Gene3D" id="3.30.70.1060">
    <property type="entry name" value="Dimeric alpha+beta barrel"/>
    <property type="match status" value="1"/>
</dbReference>
<dbReference type="PANTHER" id="PTHR35174:SF3">
    <property type="entry name" value="BLL7171 PROTEIN"/>
    <property type="match status" value="1"/>
</dbReference>
<dbReference type="OrthoDB" id="668782at2"/>
<dbReference type="Proteomes" id="UP000247892">
    <property type="component" value="Unassembled WGS sequence"/>
</dbReference>
<feature type="domain" description="YCII-related" evidence="2">
    <location>
        <begin position="1"/>
        <end position="121"/>
    </location>
</feature>
<dbReference type="Pfam" id="PF03795">
    <property type="entry name" value="YCII"/>
    <property type="match status" value="1"/>
</dbReference>
<comment type="caution">
    <text evidence="3">The sequence shown here is derived from an EMBL/GenBank/DDBJ whole genome shotgun (WGS) entry which is preliminary data.</text>
</comment>
<dbReference type="RefSeq" id="WP_110334916.1">
    <property type="nucleotide sequence ID" value="NZ_JBHVKT010000005.1"/>
</dbReference>
<keyword evidence="4" id="KW-1185">Reference proteome</keyword>
<sequence>MKYILLAYTNADDWQAAAAQMATTGELPPEVLKACEFYEGLHKELTETGEFVTTEGLSEPVHARTVRKGDGGPVVTDGPFAESKEVLVSFAILDCASYDRALQIAARVVDATGDAVEVRPIGEGPGPMEQ</sequence>
<accession>A0A318M034</accession>
<dbReference type="AlphaFoldDB" id="A0A318M034"/>
<dbReference type="InterPro" id="IPR005545">
    <property type="entry name" value="YCII"/>
</dbReference>
<organism evidence="3 4">
    <name type="scientific">Prauserella flavalba</name>
    <dbReference type="NCBI Taxonomy" id="1477506"/>
    <lineage>
        <taxon>Bacteria</taxon>
        <taxon>Bacillati</taxon>
        <taxon>Actinomycetota</taxon>
        <taxon>Actinomycetes</taxon>
        <taxon>Pseudonocardiales</taxon>
        <taxon>Pseudonocardiaceae</taxon>
        <taxon>Prauserella</taxon>
    </lineage>
</organism>
<comment type="similarity">
    <text evidence="1">Belongs to the YciI family.</text>
</comment>
<name>A0A318M034_9PSEU</name>
<gene>
    <name evidence="3" type="ORF">BA062_05485</name>
</gene>
<evidence type="ECO:0000256" key="1">
    <source>
        <dbReference type="ARBA" id="ARBA00007689"/>
    </source>
</evidence>
<dbReference type="EMBL" id="MASU01000002">
    <property type="protein sequence ID" value="PXY38049.1"/>
    <property type="molecule type" value="Genomic_DNA"/>
</dbReference>
<dbReference type="InterPro" id="IPR011008">
    <property type="entry name" value="Dimeric_a/b-barrel"/>
</dbReference>
<reference evidence="3 4" key="1">
    <citation type="submission" date="2016-07" db="EMBL/GenBank/DDBJ databases">
        <title>Draft genome sequence of Prauserella sp. YIM 121212, isolated from alkaline soil.</title>
        <authorList>
            <person name="Ruckert C."/>
            <person name="Albersmeier A."/>
            <person name="Jiang C.-L."/>
            <person name="Jiang Y."/>
            <person name="Kalinowski J."/>
            <person name="Schneider O."/>
            <person name="Winkler A."/>
            <person name="Zotchev S.B."/>
        </authorList>
    </citation>
    <scope>NUCLEOTIDE SEQUENCE [LARGE SCALE GENOMIC DNA]</scope>
    <source>
        <strain evidence="3 4">YIM 121212</strain>
    </source>
</reference>
<evidence type="ECO:0000313" key="3">
    <source>
        <dbReference type="EMBL" id="PXY38049.1"/>
    </source>
</evidence>